<gene>
    <name evidence="1" type="ORF">KSF_087100</name>
</gene>
<dbReference type="AlphaFoldDB" id="A0A8J3N4W5"/>
<keyword evidence="2" id="KW-1185">Reference proteome</keyword>
<dbReference type="EMBL" id="BNJK01000002">
    <property type="protein sequence ID" value="GHO98662.1"/>
    <property type="molecule type" value="Genomic_DNA"/>
</dbReference>
<comment type="caution">
    <text evidence="1">The sequence shown here is derived from an EMBL/GenBank/DDBJ whole genome shotgun (WGS) entry which is preliminary data.</text>
</comment>
<name>A0A8J3N4W5_9CHLR</name>
<dbReference type="Proteomes" id="UP000597444">
    <property type="component" value="Unassembled WGS sequence"/>
</dbReference>
<accession>A0A8J3N4W5</accession>
<dbReference type="RefSeq" id="WP_220209368.1">
    <property type="nucleotide sequence ID" value="NZ_BNJK01000002.1"/>
</dbReference>
<evidence type="ECO:0000313" key="1">
    <source>
        <dbReference type="EMBL" id="GHO98662.1"/>
    </source>
</evidence>
<organism evidence="1 2">
    <name type="scientific">Reticulibacter mediterranei</name>
    <dbReference type="NCBI Taxonomy" id="2778369"/>
    <lineage>
        <taxon>Bacteria</taxon>
        <taxon>Bacillati</taxon>
        <taxon>Chloroflexota</taxon>
        <taxon>Ktedonobacteria</taxon>
        <taxon>Ktedonobacterales</taxon>
        <taxon>Reticulibacteraceae</taxon>
        <taxon>Reticulibacter</taxon>
    </lineage>
</organism>
<evidence type="ECO:0000313" key="2">
    <source>
        <dbReference type="Proteomes" id="UP000597444"/>
    </source>
</evidence>
<proteinExistence type="predicted"/>
<reference evidence="1" key="1">
    <citation type="submission" date="2020-10" db="EMBL/GenBank/DDBJ databases">
        <title>Taxonomic study of unclassified bacteria belonging to the class Ktedonobacteria.</title>
        <authorList>
            <person name="Yabe S."/>
            <person name="Wang C.M."/>
            <person name="Zheng Y."/>
            <person name="Sakai Y."/>
            <person name="Cavaletti L."/>
            <person name="Monciardini P."/>
            <person name="Donadio S."/>
        </authorList>
    </citation>
    <scope>NUCLEOTIDE SEQUENCE</scope>
    <source>
        <strain evidence="1">ID150040</strain>
    </source>
</reference>
<protein>
    <submittedName>
        <fullName evidence="1">Uncharacterized protein</fullName>
    </submittedName>
</protein>
<sequence length="248" mass="26776">MTSFSDFHKRALLQTSLSAAVPLRVLDYYEQGGPTAADVEAARVYGRDALAPHGDLLLFRSRKEGETAALFNGLAKALAVLAFLPGGVPPLLGASEGFDAQKILAGFFGQEEASQYCQGVLQRALAEDVPVWAACYLLGQEADPHAFAITTNLLATLSLQDLRDLRIQRYTNRGIGEDGRPRVSVERVTSRLLMQVASSDLHIAALVQQAVSRGEALPVCRLDGLQTEAWIRVHRPDLAGEGASHETI</sequence>